<keyword evidence="2" id="KW-1185">Reference proteome</keyword>
<name>A0A231GV59_9NOCA</name>
<evidence type="ECO:0000313" key="1">
    <source>
        <dbReference type="EMBL" id="OXR40435.1"/>
    </source>
</evidence>
<dbReference type="AlphaFoldDB" id="A0A231GV59"/>
<proteinExistence type="predicted"/>
<dbReference type="EMBL" id="NGAF01000032">
    <property type="protein sequence ID" value="OXR40435.1"/>
    <property type="molecule type" value="Genomic_DNA"/>
</dbReference>
<sequence>MELRPGLKLNSAVSGAQIIVVRAPSGAVDLRCAGEPMVPEGTPLSATSTAGGDVLLIGKRYSDDTGSLELLCTKPGLGPLSVGEQVLSIKAAKPLPASD</sequence>
<accession>A0A231GV59</accession>
<dbReference type="Proteomes" id="UP000215506">
    <property type="component" value="Unassembled WGS sequence"/>
</dbReference>
<organism evidence="1 2">
    <name type="scientific">Nocardia cerradoensis</name>
    <dbReference type="NCBI Taxonomy" id="85688"/>
    <lineage>
        <taxon>Bacteria</taxon>
        <taxon>Bacillati</taxon>
        <taxon>Actinomycetota</taxon>
        <taxon>Actinomycetes</taxon>
        <taxon>Mycobacteriales</taxon>
        <taxon>Nocardiaceae</taxon>
        <taxon>Nocardia</taxon>
    </lineage>
</organism>
<comment type="caution">
    <text evidence="1">The sequence shown here is derived from an EMBL/GenBank/DDBJ whole genome shotgun (WGS) entry which is preliminary data.</text>
</comment>
<protein>
    <submittedName>
        <fullName evidence="1">Uncharacterized protein</fullName>
    </submittedName>
</protein>
<dbReference type="RefSeq" id="WP_039778552.1">
    <property type="nucleotide sequence ID" value="NZ_JAAXOR010000001.1"/>
</dbReference>
<gene>
    <name evidence="1" type="ORF">B7C42_07493</name>
</gene>
<reference evidence="1 2" key="1">
    <citation type="submission" date="2017-07" db="EMBL/GenBank/DDBJ databases">
        <title>First draft Genome Sequence of Nocardia cerradoensis isolated from human infection.</title>
        <authorList>
            <person name="Carrasco G."/>
        </authorList>
    </citation>
    <scope>NUCLEOTIDE SEQUENCE [LARGE SCALE GENOMIC DNA]</scope>
    <source>
        <strain evidence="1 2">CNM20130759</strain>
    </source>
</reference>
<evidence type="ECO:0000313" key="2">
    <source>
        <dbReference type="Proteomes" id="UP000215506"/>
    </source>
</evidence>